<gene>
    <name evidence="3" type="ORF">E4L96_11130</name>
</gene>
<dbReference type="InterPro" id="IPR036390">
    <property type="entry name" value="WH_DNA-bd_sf"/>
</dbReference>
<dbReference type="InterPro" id="IPR036388">
    <property type="entry name" value="WH-like_DNA-bd_sf"/>
</dbReference>
<dbReference type="Pfam" id="PF13280">
    <property type="entry name" value="WYL"/>
    <property type="match status" value="1"/>
</dbReference>
<dbReference type="Pfam" id="PF08279">
    <property type="entry name" value="HTH_11"/>
    <property type="match status" value="1"/>
</dbReference>
<reference evidence="3 4" key="1">
    <citation type="submission" date="2019-03" db="EMBL/GenBank/DDBJ databases">
        <title>Draft Genome Sequence of Massilia arenosa sp. nov., a Novel Massilia Species Isolated from a Sandy-loam Maize Soil.</title>
        <authorList>
            <person name="Raths R."/>
            <person name="Peta V."/>
            <person name="Bucking H."/>
        </authorList>
    </citation>
    <scope>NUCLEOTIDE SEQUENCE [LARGE SCALE GENOMIC DNA]</scope>
    <source>
        <strain evidence="3 4">MC02</strain>
    </source>
</reference>
<dbReference type="InterPro" id="IPR013196">
    <property type="entry name" value="HTH_11"/>
</dbReference>
<comment type="caution">
    <text evidence="3">The sequence shown here is derived from an EMBL/GenBank/DDBJ whole genome shotgun (WGS) entry which is preliminary data.</text>
</comment>
<evidence type="ECO:0000259" key="2">
    <source>
        <dbReference type="Pfam" id="PF13280"/>
    </source>
</evidence>
<dbReference type="PROSITE" id="PS52050">
    <property type="entry name" value="WYL"/>
    <property type="match status" value="1"/>
</dbReference>
<proteinExistence type="predicted"/>
<dbReference type="OrthoDB" id="8555652at2"/>
<feature type="domain" description="WYL" evidence="2">
    <location>
        <begin position="178"/>
        <end position="243"/>
    </location>
</feature>
<evidence type="ECO:0000313" key="3">
    <source>
        <dbReference type="EMBL" id="TFW19815.1"/>
    </source>
</evidence>
<name>A0A4Y9SBT3_9BURK</name>
<dbReference type="PANTHER" id="PTHR34580:SF3">
    <property type="entry name" value="PROTEIN PAFB"/>
    <property type="match status" value="1"/>
</dbReference>
<dbReference type="Proteomes" id="UP000298438">
    <property type="component" value="Unassembled WGS sequence"/>
</dbReference>
<keyword evidence="4" id="KW-1185">Reference proteome</keyword>
<sequence length="269" mass="30160">MRIGRARPRCRCRARSCQQTYDPVPLYRRASPRFSCHHSRMTRSERLLAILDYLRGRTQPVTAAQLAEHFQVSERSIYRDVSSLNRRGARIDGSAGVGYVFREGYFLPPLAFTAEEAAAILLGLRFVLRRGDAQLAEAARLARAKIAATAPATFGPGTERAVPLLVAPRRPKLSDARLQALRQAIASERVVALSYEDADGRLTERQIWPVAIGWCEEVEIVGAWCALRGAFRTFRLDRVRGLDVLDQPFPQPRQALLAAYLKHEPGIQL</sequence>
<feature type="domain" description="Helix-turn-helix type 11" evidence="1">
    <location>
        <begin position="46"/>
        <end position="99"/>
    </location>
</feature>
<dbReference type="EMBL" id="SPVF01000141">
    <property type="protein sequence ID" value="TFW19815.1"/>
    <property type="molecule type" value="Genomic_DNA"/>
</dbReference>
<dbReference type="InterPro" id="IPR026881">
    <property type="entry name" value="WYL_dom"/>
</dbReference>
<dbReference type="PANTHER" id="PTHR34580">
    <property type="match status" value="1"/>
</dbReference>
<dbReference type="Gene3D" id="1.10.10.10">
    <property type="entry name" value="Winged helix-like DNA-binding domain superfamily/Winged helix DNA-binding domain"/>
    <property type="match status" value="1"/>
</dbReference>
<dbReference type="InterPro" id="IPR051534">
    <property type="entry name" value="CBASS_pafABC_assoc_protein"/>
</dbReference>
<dbReference type="AlphaFoldDB" id="A0A4Y9SBT3"/>
<dbReference type="SUPFAM" id="SSF46785">
    <property type="entry name" value="Winged helix' DNA-binding domain"/>
    <property type="match status" value="1"/>
</dbReference>
<accession>A0A4Y9SBT3</accession>
<organism evidence="3 4">
    <name type="scientific">Zemynaea arenosa</name>
    <dbReference type="NCBI Taxonomy" id="2561931"/>
    <lineage>
        <taxon>Bacteria</taxon>
        <taxon>Pseudomonadati</taxon>
        <taxon>Pseudomonadota</taxon>
        <taxon>Betaproteobacteria</taxon>
        <taxon>Burkholderiales</taxon>
        <taxon>Oxalobacteraceae</taxon>
        <taxon>Telluria group</taxon>
        <taxon>Zemynaea</taxon>
    </lineage>
</organism>
<protein>
    <submittedName>
        <fullName evidence="3">YafY family transcriptional regulator</fullName>
    </submittedName>
</protein>
<evidence type="ECO:0000259" key="1">
    <source>
        <dbReference type="Pfam" id="PF08279"/>
    </source>
</evidence>
<evidence type="ECO:0000313" key="4">
    <source>
        <dbReference type="Proteomes" id="UP000298438"/>
    </source>
</evidence>